<evidence type="ECO:0000256" key="5">
    <source>
        <dbReference type="SAM" id="Phobius"/>
    </source>
</evidence>
<dbReference type="SMART" id="SM00448">
    <property type="entry name" value="REC"/>
    <property type="match status" value="1"/>
</dbReference>
<dbReference type="SMART" id="SM00387">
    <property type="entry name" value="HATPase_c"/>
    <property type="match status" value="1"/>
</dbReference>
<feature type="modified residue" description="4-aspartylphosphate" evidence="4">
    <location>
        <position position="675"/>
    </location>
</feature>
<protein>
    <recommendedName>
        <fullName evidence="2">histidine kinase</fullName>
        <ecNumber evidence="2">2.7.13.3</ecNumber>
    </recommendedName>
</protein>
<dbReference type="SMART" id="SM00028">
    <property type="entry name" value="TPR"/>
    <property type="match status" value="5"/>
</dbReference>
<dbReference type="CDD" id="cd17546">
    <property type="entry name" value="REC_hyHK_CKI1_RcsC-like"/>
    <property type="match status" value="1"/>
</dbReference>
<comment type="catalytic activity">
    <reaction evidence="1">
        <text>ATP + protein L-histidine = ADP + protein N-phospho-L-histidine.</text>
        <dbReference type="EC" id="2.7.13.3"/>
    </reaction>
</comment>
<dbReference type="InterPro" id="IPR036097">
    <property type="entry name" value="HisK_dim/P_sf"/>
</dbReference>
<evidence type="ECO:0000313" key="10">
    <source>
        <dbReference type="Proteomes" id="UP001597319"/>
    </source>
</evidence>
<accession>A0ABW5L956</accession>
<dbReference type="Pfam" id="PF00512">
    <property type="entry name" value="HisKA"/>
    <property type="match status" value="1"/>
</dbReference>
<name>A0ABW5L956_9FLAO</name>
<dbReference type="InterPro" id="IPR011006">
    <property type="entry name" value="CheY-like_superfamily"/>
</dbReference>
<dbReference type="EC" id="2.7.13.3" evidence="2"/>
<dbReference type="InterPro" id="IPR011990">
    <property type="entry name" value="TPR-like_helical_dom_sf"/>
</dbReference>
<dbReference type="InterPro" id="IPR001789">
    <property type="entry name" value="Sig_transdc_resp-reg_receiver"/>
</dbReference>
<feature type="domain" description="Response regulatory" evidence="8">
    <location>
        <begin position="626"/>
        <end position="740"/>
    </location>
</feature>
<dbReference type="SUPFAM" id="SSF55874">
    <property type="entry name" value="ATPase domain of HSP90 chaperone/DNA topoisomerase II/histidine kinase"/>
    <property type="match status" value="1"/>
</dbReference>
<evidence type="ECO:0000256" key="1">
    <source>
        <dbReference type="ARBA" id="ARBA00000085"/>
    </source>
</evidence>
<dbReference type="PANTHER" id="PTHR45339">
    <property type="entry name" value="HYBRID SIGNAL TRANSDUCTION HISTIDINE KINASE J"/>
    <property type="match status" value="1"/>
</dbReference>
<dbReference type="InterPro" id="IPR003594">
    <property type="entry name" value="HATPase_dom"/>
</dbReference>
<feature type="transmembrane region" description="Helical" evidence="5">
    <location>
        <begin position="321"/>
        <end position="341"/>
    </location>
</feature>
<evidence type="ECO:0000256" key="3">
    <source>
        <dbReference type="ARBA" id="ARBA00022553"/>
    </source>
</evidence>
<sequence length="747" mass="85221">MSNSLNQIVILFVVFISLNAMAQTPLDGSSIQSHIEQAEILLEEYKYEQALEKAQIAYKTAKYNDDEKNLAKIHDIIARVHELNGQESEAITNYTIAKTYASSSKTIYLKAKLYNNLGNLFIRNESTKYKGINHYKKGYEIAKEIKDTLNMVKPLLNLADYYINNNDYETSDEYLTKVRAFIGKDMNIASPQKTKLSNLLGRYFLQVRRYERADEHVQNAISFAKNEIENPENNKSLISTYHKELATSYLTKYKIYKAQKEFESATPYLEKHYENLLKSEDLTKEIALQRAIIEFKVDQMKDQVEQANKKDDENYSKEIKWQISIILGVVLILISLAFLISSYKNNLQKKKLNNDLIGKNKELINAKETAEQVSTLKSQFISTVSHELRTPLYGVIGLTSLLMENPEAKKKNEYLESLKFSGDYLLALINDVLQLSKIETNEVKLEKVSFDLRSLVEGIVNSLHSKQKNNNNTVHIEIDSTIKTTLLGDSVRLSQILINLIGNALKFTNNGNIWIKVKCLDYQDDNYHLRFIVKDDGIGIPKSKQETIFDNFAQVKNQNQEYEGTGLGLAIVKKLIHLHKSEIFINSEEGVGSEFTFDLSYEKAIKEQDISSQTGESISIGTTNFNILIVDDNKINQIVTQNILKKKGYTCNLASNGMDAIDMVKNEDFDLILMDINMPEMNGLDATTVIRTFNTHIPIIALTAVEEGEIRDQALSVGMNDVIIKPYDTQQFFQTIMKNISKVKYIN</sequence>
<evidence type="ECO:0000256" key="6">
    <source>
        <dbReference type="SAM" id="SignalP"/>
    </source>
</evidence>
<feature type="signal peptide" evidence="6">
    <location>
        <begin position="1"/>
        <end position="22"/>
    </location>
</feature>
<keyword evidence="5" id="KW-1133">Transmembrane helix</keyword>
<dbReference type="SMART" id="SM00388">
    <property type="entry name" value="HisKA"/>
    <property type="match status" value="1"/>
</dbReference>
<dbReference type="InterPro" id="IPR036890">
    <property type="entry name" value="HATPase_C_sf"/>
</dbReference>
<dbReference type="Pfam" id="PF00072">
    <property type="entry name" value="Response_reg"/>
    <property type="match status" value="1"/>
</dbReference>
<proteinExistence type="predicted"/>
<organism evidence="9 10">
    <name type="scientific">Aquimarina rubra</name>
    <dbReference type="NCBI Taxonomy" id="1920033"/>
    <lineage>
        <taxon>Bacteria</taxon>
        <taxon>Pseudomonadati</taxon>
        <taxon>Bacteroidota</taxon>
        <taxon>Flavobacteriia</taxon>
        <taxon>Flavobacteriales</taxon>
        <taxon>Flavobacteriaceae</taxon>
        <taxon>Aquimarina</taxon>
    </lineage>
</organism>
<comment type="caution">
    <text evidence="9">The sequence shown here is derived from an EMBL/GenBank/DDBJ whole genome shotgun (WGS) entry which is preliminary data.</text>
</comment>
<keyword evidence="5" id="KW-0812">Transmembrane</keyword>
<dbReference type="SUPFAM" id="SSF47384">
    <property type="entry name" value="Homodimeric domain of signal transducing histidine kinase"/>
    <property type="match status" value="1"/>
</dbReference>
<evidence type="ECO:0000256" key="2">
    <source>
        <dbReference type="ARBA" id="ARBA00012438"/>
    </source>
</evidence>
<dbReference type="InterPro" id="IPR004358">
    <property type="entry name" value="Sig_transdc_His_kin-like_C"/>
</dbReference>
<dbReference type="Gene3D" id="3.30.565.10">
    <property type="entry name" value="Histidine kinase-like ATPase, C-terminal domain"/>
    <property type="match status" value="1"/>
</dbReference>
<dbReference type="PANTHER" id="PTHR45339:SF5">
    <property type="entry name" value="HISTIDINE KINASE"/>
    <property type="match status" value="1"/>
</dbReference>
<dbReference type="PROSITE" id="PS50109">
    <property type="entry name" value="HIS_KIN"/>
    <property type="match status" value="1"/>
</dbReference>
<dbReference type="InterPro" id="IPR003661">
    <property type="entry name" value="HisK_dim/P_dom"/>
</dbReference>
<reference evidence="10" key="1">
    <citation type="journal article" date="2019" name="Int. J. Syst. Evol. Microbiol.">
        <title>The Global Catalogue of Microorganisms (GCM) 10K type strain sequencing project: providing services to taxonomists for standard genome sequencing and annotation.</title>
        <authorList>
            <consortium name="The Broad Institute Genomics Platform"/>
            <consortium name="The Broad Institute Genome Sequencing Center for Infectious Disease"/>
            <person name="Wu L."/>
            <person name="Ma J."/>
        </authorList>
    </citation>
    <scope>NUCLEOTIDE SEQUENCE [LARGE SCALE GENOMIC DNA]</scope>
    <source>
        <strain evidence="10">KCTC 52274</strain>
    </source>
</reference>
<dbReference type="CDD" id="cd16922">
    <property type="entry name" value="HATPase_EvgS-ArcB-TorS-like"/>
    <property type="match status" value="1"/>
</dbReference>
<dbReference type="Proteomes" id="UP001597319">
    <property type="component" value="Unassembled WGS sequence"/>
</dbReference>
<dbReference type="Pfam" id="PF02518">
    <property type="entry name" value="HATPase_c"/>
    <property type="match status" value="1"/>
</dbReference>
<feature type="domain" description="Histidine kinase" evidence="7">
    <location>
        <begin position="383"/>
        <end position="603"/>
    </location>
</feature>
<gene>
    <name evidence="9" type="ORF">ACFSR1_00210</name>
</gene>
<dbReference type="CDD" id="cd00082">
    <property type="entry name" value="HisKA"/>
    <property type="match status" value="1"/>
</dbReference>
<dbReference type="SUPFAM" id="SSF48452">
    <property type="entry name" value="TPR-like"/>
    <property type="match status" value="1"/>
</dbReference>
<dbReference type="PROSITE" id="PS50110">
    <property type="entry name" value="RESPONSE_REGULATORY"/>
    <property type="match status" value="1"/>
</dbReference>
<keyword evidence="3 4" id="KW-0597">Phosphoprotein</keyword>
<evidence type="ECO:0000259" key="7">
    <source>
        <dbReference type="PROSITE" id="PS50109"/>
    </source>
</evidence>
<dbReference type="RefSeq" id="WP_378288451.1">
    <property type="nucleotide sequence ID" value="NZ_JBHULE010000001.1"/>
</dbReference>
<dbReference type="InterPro" id="IPR005467">
    <property type="entry name" value="His_kinase_dom"/>
</dbReference>
<dbReference type="Gene3D" id="1.10.287.130">
    <property type="match status" value="1"/>
</dbReference>
<evidence type="ECO:0000313" key="9">
    <source>
        <dbReference type="EMBL" id="MFD2561070.1"/>
    </source>
</evidence>
<keyword evidence="5" id="KW-0472">Membrane</keyword>
<dbReference type="PRINTS" id="PR00344">
    <property type="entry name" value="BCTRLSENSOR"/>
</dbReference>
<keyword evidence="6" id="KW-0732">Signal</keyword>
<keyword evidence="10" id="KW-1185">Reference proteome</keyword>
<feature type="chain" id="PRO_5046087491" description="histidine kinase" evidence="6">
    <location>
        <begin position="23"/>
        <end position="747"/>
    </location>
</feature>
<dbReference type="InterPro" id="IPR019734">
    <property type="entry name" value="TPR_rpt"/>
</dbReference>
<dbReference type="Gene3D" id="1.25.40.10">
    <property type="entry name" value="Tetratricopeptide repeat domain"/>
    <property type="match status" value="1"/>
</dbReference>
<dbReference type="EMBL" id="JBHULE010000001">
    <property type="protein sequence ID" value="MFD2561070.1"/>
    <property type="molecule type" value="Genomic_DNA"/>
</dbReference>
<dbReference type="SUPFAM" id="SSF52172">
    <property type="entry name" value="CheY-like"/>
    <property type="match status" value="1"/>
</dbReference>
<dbReference type="Gene3D" id="3.40.50.2300">
    <property type="match status" value="1"/>
</dbReference>
<evidence type="ECO:0000256" key="4">
    <source>
        <dbReference type="PROSITE-ProRule" id="PRU00169"/>
    </source>
</evidence>
<evidence type="ECO:0000259" key="8">
    <source>
        <dbReference type="PROSITE" id="PS50110"/>
    </source>
</evidence>